<keyword evidence="2" id="KW-1185">Reference proteome</keyword>
<evidence type="ECO:0000313" key="2">
    <source>
        <dbReference type="Proteomes" id="UP001060215"/>
    </source>
</evidence>
<protein>
    <submittedName>
        <fullName evidence="1">Uncharacterized protein</fullName>
    </submittedName>
</protein>
<comment type="caution">
    <text evidence="1">The sequence shown here is derived from an EMBL/GenBank/DDBJ whole genome shotgun (WGS) entry which is preliminary data.</text>
</comment>
<evidence type="ECO:0000313" key="1">
    <source>
        <dbReference type="EMBL" id="KAI7990130.1"/>
    </source>
</evidence>
<proteinExistence type="predicted"/>
<organism evidence="1 2">
    <name type="scientific">Camellia lanceoleosa</name>
    <dbReference type="NCBI Taxonomy" id="1840588"/>
    <lineage>
        <taxon>Eukaryota</taxon>
        <taxon>Viridiplantae</taxon>
        <taxon>Streptophyta</taxon>
        <taxon>Embryophyta</taxon>
        <taxon>Tracheophyta</taxon>
        <taxon>Spermatophyta</taxon>
        <taxon>Magnoliopsida</taxon>
        <taxon>eudicotyledons</taxon>
        <taxon>Gunneridae</taxon>
        <taxon>Pentapetalae</taxon>
        <taxon>asterids</taxon>
        <taxon>Ericales</taxon>
        <taxon>Theaceae</taxon>
        <taxon>Camellia</taxon>
    </lineage>
</organism>
<dbReference type="Proteomes" id="UP001060215">
    <property type="component" value="Chromosome 13"/>
</dbReference>
<dbReference type="EMBL" id="CM045770">
    <property type="protein sequence ID" value="KAI7990130.1"/>
    <property type="molecule type" value="Genomic_DNA"/>
</dbReference>
<gene>
    <name evidence="1" type="ORF">LOK49_LG12G01078</name>
</gene>
<sequence>MARPQADLGKIGEEAFKILEKQLLEEKKEARPNRDPVVMGIMDKDAARLWKGAHVVNFTPKLRSPQKIEHYVM</sequence>
<name>A0ACC0FQ27_9ERIC</name>
<accession>A0ACC0FQ27</accession>
<reference evidence="1 2" key="1">
    <citation type="journal article" date="2022" name="Plant J.">
        <title>Chromosome-level genome of Camellia lanceoleosa provides a valuable resource for understanding genome evolution and self-incompatibility.</title>
        <authorList>
            <person name="Gong W."/>
            <person name="Xiao S."/>
            <person name="Wang L."/>
            <person name="Liao Z."/>
            <person name="Chang Y."/>
            <person name="Mo W."/>
            <person name="Hu G."/>
            <person name="Li W."/>
            <person name="Zhao G."/>
            <person name="Zhu H."/>
            <person name="Hu X."/>
            <person name="Ji K."/>
            <person name="Xiang X."/>
            <person name="Song Q."/>
            <person name="Yuan D."/>
            <person name="Jin S."/>
            <person name="Zhang L."/>
        </authorList>
    </citation>
    <scope>NUCLEOTIDE SEQUENCE [LARGE SCALE GENOMIC DNA]</scope>
    <source>
        <strain evidence="1">SQ_2022a</strain>
    </source>
</reference>